<dbReference type="EMBL" id="HBGK01018479">
    <property type="protein sequence ID" value="CAD9280397.1"/>
    <property type="molecule type" value="Transcribed_RNA"/>
</dbReference>
<evidence type="ECO:0000313" key="1">
    <source>
        <dbReference type="EMBL" id="CAD9280397.1"/>
    </source>
</evidence>
<dbReference type="Gene3D" id="3.40.50.150">
    <property type="entry name" value="Vaccinia Virus protein VP39"/>
    <property type="match status" value="1"/>
</dbReference>
<reference evidence="1" key="1">
    <citation type="submission" date="2021-01" db="EMBL/GenBank/DDBJ databases">
        <authorList>
            <person name="Corre E."/>
            <person name="Pelletier E."/>
            <person name="Niang G."/>
            <person name="Scheremetjew M."/>
            <person name="Finn R."/>
            <person name="Kale V."/>
            <person name="Holt S."/>
            <person name="Cochrane G."/>
            <person name="Meng A."/>
            <person name="Brown T."/>
            <person name="Cohen L."/>
        </authorList>
    </citation>
    <scope>NUCLEOTIDE SEQUENCE</scope>
    <source>
        <strain evidence="1">CCMP 410</strain>
    </source>
</reference>
<protein>
    <submittedName>
        <fullName evidence="1">Uncharacterized protein</fullName>
    </submittedName>
</protein>
<organism evidence="1">
    <name type="scientific">Grammatophora oceanica</name>
    <dbReference type="NCBI Taxonomy" id="210454"/>
    <lineage>
        <taxon>Eukaryota</taxon>
        <taxon>Sar</taxon>
        <taxon>Stramenopiles</taxon>
        <taxon>Ochrophyta</taxon>
        <taxon>Bacillariophyta</taxon>
        <taxon>Fragilariophyceae</taxon>
        <taxon>Fragilariophycidae</taxon>
        <taxon>Rhabdonematales</taxon>
        <taxon>Grammatophoraceae</taxon>
        <taxon>Grammatophora</taxon>
    </lineage>
</organism>
<accession>A0A7S1UW78</accession>
<gene>
    <name evidence="1" type="ORF">GOCE00092_LOCUS9307</name>
</gene>
<proteinExistence type="predicted"/>
<dbReference type="AlphaFoldDB" id="A0A7S1UW78"/>
<name>A0A7S1UW78_9STRA</name>
<dbReference type="InterPro" id="IPR029063">
    <property type="entry name" value="SAM-dependent_MTases_sf"/>
</dbReference>
<sequence length="271" mass="29885">MVANSHKHNAPNKLRRRALFFGACALLMFLLHREEAVAIYHVRQQGLTLTERALSSNGITILPNGYDVLDIGASKGGSFTFLEAAVQSTLKGSQSLSHFQSRTLGLDIDPAKVDICNSDPSRTCIQGDVLKLQEVSNSVAGTTMWHVLEHMPDCDLAMSIWQKASQVASSFTSFRGPVFDDAAYLSQLGFHRYYEDWTGHTCPFDSAMISRAIETSPKQPRVALVIVSKPIDNSTSDVILPTEAARNSHHYAIHAPSQGFPWPFPKLCLKK</sequence>
<dbReference type="SUPFAM" id="SSF53335">
    <property type="entry name" value="S-adenosyl-L-methionine-dependent methyltransferases"/>
    <property type="match status" value="1"/>
</dbReference>